<comment type="similarity">
    <text evidence="2">Belongs to the ODR-4 family.</text>
</comment>
<evidence type="ECO:0000256" key="7">
    <source>
        <dbReference type="SAM" id="Phobius"/>
    </source>
</evidence>
<organism evidence="8 9">
    <name type="scientific">Clunio marinus</name>
    <dbReference type="NCBI Taxonomy" id="568069"/>
    <lineage>
        <taxon>Eukaryota</taxon>
        <taxon>Metazoa</taxon>
        <taxon>Ecdysozoa</taxon>
        <taxon>Arthropoda</taxon>
        <taxon>Hexapoda</taxon>
        <taxon>Insecta</taxon>
        <taxon>Pterygota</taxon>
        <taxon>Neoptera</taxon>
        <taxon>Endopterygota</taxon>
        <taxon>Diptera</taxon>
        <taxon>Nematocera</taxon>
        <taxon>Chironomoidea</taxon>
        <taxon>Chironomidae</taxon>
        <taxon>Clunio</taxon>
    </lineage>
</organism>
<feature type="transmembrane region" description="Helical" evidence="7">
    <location>
        <begin position="442"/>
        <end position="465"/>
    </location>
</feature>
<dbReference type="EMBL" id="CVRI01000047">
    <property type="protein sequence ID" value="CRK98411.1"/>
    <property type="molecule type" value="Genomic_DNA"/>
</dbReference>
<evidence type="ECO:0000313" key="9">
    <source>
        <dbReference type="Proteomes" id="UP000183832"/>
    </source>
</evidence>
<protein>
    <submittedName>
        <fullName evidence="8">CLUMA_CG011769, isoform A</fullName>
    </submittedName>
</protein>
<dbReference type="PANTHER" id="PTHR33966:SF1">
    <property type="entry name" value="PROTEIN ODR-4 HOMOLOG"/>
    <property type="match status" value="1"/>
</dbReference>
<feature type="region of interest" description="Disordered" evidence="6">
    <location>
        <begin position="50"/>
        <end position="74"/>
    </location>
</feature>
<dbReference type="InterPro" id="IPR029454">
    <property type="entry name" value="ODR-4-like"/>
</dbReference>
<accession>A0A1J1IDX0</accession>
<evidence type="ECO:0000256" key="4">
    <source>
        <dbReference type="ARBA" id="ARBA00022989"/>
    </source>
</evidence>
<dbReference type="STRING" id="568069.A0A1J1IDX0"/>
<dbReference type="GO" id="GO:0008104">
    <property type="term" value="P:intracellular protein localization"/>
    <property type="evidence" value="ECO:0007669"/>
    <property type="project" value="TreeGrafter"/>
</dbReference>
<proteinExistence type="inferred from homology"/>
<keyword evidence="9" id="KW-1185">Reference proteome</keyword>
<evidence type="ECO:0000256" key="3">
    <source>
        <dbReference type="ARBA" id="ARBA00022692"/>
    </source>
</evidence>
<dbReference type="Pfam" id="PF14778">
    <property type="entry name" value="ODR4-like"/>
    <property type="match status" value="1"/>
</dbReference>
<dbReference type="GO" id="GO:0016020">
    <property type="term" value="C:membrane"/>
    <property type="evidence" value="ECO:0007669"/>
    <property type="project" value="UniProtKB-SubCell"/>
</dbReference>
<evidence type="ECO:0000256" key="5">
    <source>
        <dbReference type="ARBA" id="ARBA00023136"/>
    </source>
</evidence>
<sequence>MVRQVICDNKLRTNLHTTITKKEFSIGLIIGQIVANGADYVVHFAKTSISSSESDSGSSSESKKKQKDPPQKLNIAGINNNEVAEHALNALRMLSGGFNILGLYVVSESNIMSDNSALEKLKTILMDIKSTLNSNGLLYANTDDLDQGNKLILNYTFNESFICKTISTDPSKAVASNPIDWKFAEKTSGWQIIETYYEIDTYFPLPHTNNHWRQEKHVMDTIDVIANTLKESLLFFDGRSVEKEMNFKEFKETNWSEKELRLQNRTTKVTIYSKVPKLANNDDGSLKASEDLARYTGVISSRVNATDRNTIGDIENFIRQDIVRSLTTRLQIYYDALLANDDGGNDDESEHDMDINNTTPPMRVYFNNQVPNVVFCDYLFEHETLETTVKTSMDIMGNFISEEKINDRFEKRPQFLSSSQQKSETSNDSRDKVLAVKDKNRMILMVGISGALVGLVIALVARYIFRSQFL</sequence>
<gene>
    <name evidence="8" type="primary">putative Protein odr-4 homolog</name>
    <name evidence="8" type="ORF">CLUMA_CG011769</name>
</gene>
<keyword evidence="4 7" id="KW-1133">Transmembrane helix</keyword>
<comment type="subcellular location">
    <subcellularLocation>
        <location evidence="1">Membrane</location>
    </subcellularLocation>
</comment>
<name>A0A1J1IDX0_9DIPT</name>
<dbReference type="GO" id="GO:0012505">
    <property type="term" value="C:endomembrane system"/>
    <property type="evidence" value="ECO:0007669"/>
    <property type="project" value="TreeGrafter"/>
</dbReference>
<evidence type="ECO:0000256" key="1">
    <source>
        <dbReference type="ARBA" id="ARBA00004370"/>
    </source>
</evidence>
<feature type="compositionally biased region" description="Low complexity" evidence="6">
    <location>
        <begin position="50"/>
        <end position="60"/>
    </location>
</feature>
<dbReference type="PANTHER" id="PTHR33966">
    <property type="entry name" value="PROTEIN ODR-4 HOMOLOG"/>
    <property type="match status" value="1"/>
</dbReference>
<reference evidence="8 9" key="1">
    <citation type="submission" date="2015-04" db="EMBL/GenBank/DDBJ databases">
        <authorList>
            <person name="Syromyatnikov M.Y."/>
            <person name="Popov V.N."/>
        </authorList>
    </citation>
    <scope>NUCLEOTIDE SEQUENCE [LARGE SCALE GENOMIC DNA]</scope>
</reference>
<evidence type="ECO:0000256" key="6">
    <source>
        <dbReference type="SAM" id="MobiDB-lite"/>
    </source>
</evidence>
<keyword evidence="5 7" id="KW-0472">Membrane</keyword>
<evidence type="ECO:0000256" key="2">
    <source>
        <dbReference type="ARBA" id="ARBA00010131"/>
    </source>
</evidence>
<dbReference type="Proteomes" id="UP000183832">
    <property type="component" value="Unassembled WGS sequence"/>
</dbReference>
<dbReference type="OrthoDB" id="21458at2759"/>
<evidence type="ECO:0000313" key="8">
    <source>
        <dbReference type="EMBL" id="CRK98411.1"/>
    </source>
</evidence>
<dbReference type="AlphaFoldDB" id="A0A1J1IDX0"/>
<keyword evidence="3 7" id="KW-0812">Transmembrane</keyword>
<feature type="compositionally biased region" description="Basic and acidic residues" evidence="6">
    <location>
        <begin position="61"/>
        <end position="70"/>
    </location>
</feature>